<feature type="transmembrane region" description="Helical" evidence="1">
    <location>
        <begin position="6"/>
        <end position="29"/>
    </location>
</feature>
<dbReference type="KEGG" id="fax:FUAX_05250"/>
<keyword evidence="1" id="KW-1133">Transmembrane helix</keyword>
<dbReference type="AlphaFoldDB" id="A0AAU9CWX5"/>
<evidence type="ECO:0008006" key="4">
    <source>
        <dbReference type="Google" id="ProtNLM"/>
    </source>
</evidence>
<evidence type="ECO:0000256" key="1">
    <source>
        <dbReference type="SAM" id="Phobius"/>
    </source>
</evidence>
<name>A0AAU9CWX5_9BACT</name>
<dbReference type="Proteomes" id="UP001348817">
    <property type="component" value="Chromosome"/>
</dbReference>
<protein>
    <recommendedName>
        <fullName evidence="4">SMODS-associating 2TM beta-strand rich effector domain-containing protein</fullName>
    </recommendedName>
</protein>
<dbReference type="RefSeq" id="WP_338393372.1">
    <property type="nucleotide sequence ID" value="NZ_AP025314.1"/>
</dbReference>
<proteinExistence type="predicted"/>
<evidence type="ECO:0000313" key="2">
    <source>
        <dbReference type="EMBL" id="BDD08093.1"/>
    </source>
</evidence>
<gene>
    <name evidence="2" type="ORF">FUAX_05250</name>
</gene>
<accession>A0AAU9CWX5</accession>
<keyword evidence="3" id="KW-1185">Reference proteome</keyword>
<dbReference type="EMBL" id="AP025314">
    <property type="protein sequence ID" value="BDD08093.1"/>
    <property type="molecule type" value="Genomic_DNA"/>
</dbReference>
<keyword evidence="1" id="KW-0472">Membrane</keyword>
<sequence length="164" mass="18872">MESRITAAVITGISTIVATLLGGATTWFWTKKNKGTRNLASVINGEWKGLVIEDIPVNGKTKKYDVSWHFVIKRRKIICDSVLEYRENKREEIHQKKYLLHGRITHDKFIMLDYYMTDNNQVNFGTEVIEINPVGDVFKGKYVGFSSKQEKILTGKIYAKRIKS</sequence>
<organism evidence="2 3">
    <name type="scientific">Fulvitalea axinellae</name>
    <dbReference type="NCBI Taxonomy" id="1182444"/>
    <lineage>
        <taxon>Bacteria</taxon>
        <taxon>Pseudomonadati</taxon>
        <taxon>Bacteroidota</taxon>
        <taxon>Cytophagia</taxon>
        <taxon>Cytophagales</taxon>
        <taxon>Persicobacteraceae</taxon>
        <taxon>Fulvitalea</taxon>
    </lineage>
</organism>
<keyword evidence="1" id="KW-0812">Transmembrane</keyword>
<evidence type="ECO:0000313" key="3">
    <source>
        <dbReference type="Proteomes" id="UP001348817"/>
    </source>
</evidence>
<reference evidence="2 3" key="1">
    <citation type="submission" date="2021-12" db="EMBL/GenBank/DDBJ databases">
        <title>Genome sequencing of bacteria with rrn-lacking chromosome and rrn-plasmid.</title>
        <authorList>
            <person name="Anda M."/>
            <person name="Iwasaki W."/>
        </authorList>
    </citation>
    <scope>NUCLEOTIDE SEQUENCE [LARGE SCALE GENOMIC DNA]</scope>
    <source>
        <strain evidence="2 3">DSM 100852</strain>
    </source>
</reference>